<reference evidence="15" key="1">
    <citation type="journal article" date="2020" name="Stud. Mycol.">
        <title>101 Dothideomycetes genomes: a test case for predicting lifestyles and emergence of pathogens.</title>
        <authorList>
            <person name="Haridas S."/>
            <person name="Albert R."/>
            <person name="Binder M."/>
            <person name="Bloem J."/>
            <person name="Labutti K."/>
            <person name="Salamov A."/>
            <person name="Andreopoulos B."/>
            <person name="Baker S."/>
            <person name="Barry K."/>
            <person name="Bills G."/>
            <person name="Bluhm B."/>
            <person name="Cannon C."/>
            <person name="Castanera R."/>
            <person name="Culley D."/>
            <person name="Daum C."/>
            <person name="Ezra D."/>
            <person name="Gonzalez J."/>
            <person name="Henrissat B."/>
            <person name="Kuo A."/>
            <person name="Liang C."/>
            <person name="Lipzen A."/>
            <person name="Lutzoni F."/>
            <person name="Magnuson J."/>
            <person name="Mondo S."/>
            <person name="Nolan M."/>
            <person name="Ohm R."/>
            <person name="Pangilinan J."/>
            <person name="Park H.-J."/>
            <person name="Ramirez L."/>
            <person name="Alfaro M."/>
            <person name="Sun H."/>
            <person name="Tritt A."/>
            <person name="Yoshinaga Y."/>
            <person name="Zwiers L.-H."/>
            <person name="Turgeon B."/>
            <person name="Goodwin S."/>
            <person name="Spatafora J."/>
            <person name="Crous P."/>
            <person name="Grigoriev I."/>
        </authorList>
    </citation>
    <scope>NUCLEOTIDE SEQUENCE</scope>
    <source>
        <strain evidence="15">CBS 107.79</strain>
    </source>
</reference>
<dbReference type="GO" id="GO:0004637">
    <property type="term" value="F:phosphoribosylamine-glycine ligase activity"/>
    <property type="evidence" value="ECO:0007669"/>
    <property type="project" value="UniProtKB-EC"/>
</dbReference>
<keyword evidence="5 13" id="KW-0547">Nucleotide-binding</keyword>
<evidence type="ECO:0000256" key="4">
    <source>
        <dbReference type="ARBA" id="ARBA00022723"/>
    </source>
</evidence>
<dbReference type="GO" id="GO:0046872">
    <property type="term" value="F:metal ion binding"/>
    <property type="evidence" value="ECO:0007669"/>
    <property type="project" value="UniProtKB-KW"/>
</dbReference>
<dbReference type="Proteomes" id="UP000800036">
    <property type="component" value="Unassembled WGS sequence"/>
</dbReference>
<dbReference type="FunFam" id="3.90.600.10:FF:000001">
    <property type="entry name" value="Trifunctional purine biosynthetic protein adenosine-3"/>
    <property type="match status" value="1"/>
</dbReference>
<dbReference type="Gene3D" id="3.30.1490.20">
    <property type="entry name" value="ATP-grasp fold, A domain"/>
    <property type="match status" value="1"/>
</dbReference>
<dbReference type="SMART" id="SM01209">
    <property type="entry name" value="GARS_A"/>
    <property type="match status" value="1"/>
</dbReference>
<comment type="pathway">
    <text evidence="1">Purine metabolism; IMP biosynthesis via de novo pathway; N(1)-(5-phospho-D-ribosyl)glycinamide from 5-phospho-alpha-D-ribose 1-diphosphate: step 2/2.</text>
</comment>
<dbReference type="PROSITE" id="PS50975">
    <property type="entry name" value="ATP_GRASP"/>
    <property type="match status" value="1"/>
</dbReference>
<dbReference type="Pfam" id="PF02844">
    <property type="entry name" value="GARS_N"/>
    <property type="match status" value="1"/>
</dbReference>
<dbReference type="SUPFAM" id="SSF56059">
    <property type="entry name" value="Glutathione synthetase ATP-binding domain-like"/>
    <property type="match status" value="1"/>
</dbReference>
<gene>
    <name evidence="15" type="ORF">BU23DRAFT_531509</name>
</gene>
<dbReference type="PROSITE" id="PS00184">
    <property type="entry name" value="GARS"/>
    <property type="match status" value="1"/>
</dbReference>
<evidence type="ECO:0000256" key="2">
    <source>
        <dbReference type="ARBA" id="ARBA00013255"/>
    </source>
</evidence>
<dbReference type="GO" id="GO:0004641">
    <property type="term" value="F:phosphoribosylformylglycinamidine cyclo-ligase activity"/>
    <property type="evidence" value="ECO:0007669"/>
    <property type="project" value="UniProtKB-EC"/>
</dbReference>
<evidence type="ECO:0000313" key="15">
    <source>
        <dbReference type="EMBL" id="KAF1974537.1"/>
    </source>
</evidence>
<accession>A0A6A5VMD5</accession>
<sequence>MANIPKPAQTATADLRVLLVGNGGREHALAWKLSQSPRVERIYVVPGNGGTASLAKTENVPSIKQEDFPALVAFGKDKDINLVVPGPEAPLVAGIVDYFEQHAGKNARYFGPTQAAARMEGSKTFSKDFMKRHNIPTAAYENFSSYEKAREYLDTVSHSVVIKASGLAAGKGVIIPQTKDEAHAALKEIMQDREFGDAGDEVVIEEFLEGDELSILTFSDGTSIKSLPPAQDHKRIGDGDTGPNTGGMGTYAPTRIAPPDVIEQVHKEILQPTVDGMREEGYTFKGVLFTGLMMTKHGPKVLEYNVRFGDPETQSLLALMQSDLAEVMVACTEGRLAEAEVHTGDMSAATVVVAAGGYPGSYKKGTVMRLDPVPEEIDTVLFHAGTSLSSDNTLTTSGGRVIASTAIAETLEQAVAKAYKGVESIHFEGMQFRKDIAGRALKK</sequence>
<dbReference type="InterPro" id="IPR016185">
    <property type="entry name" value="PreATP-grasp_dom_sf"/>
</dbReference>
<dbReference type="NCBIfam" id="TIGR00877">
    <property type="entry name" value="purD"/>
    <property type="match status" value="1"/>
</dbReference>
<dbReference type="InterPro" id="IPR000115">
    <property type="entry name" value="PRibGlycinamide_synth"/>
</dbReference>
<organism evidence="15 16">
    <name type="scientific">Bimuria novae-zelandiae CBS 107.79</name>
    <dbReference type="NCBI Taxonomy" id="1447943"/>
    <lineage>
        <taxon>Eukaryota</taxon>
        <taxon>Fungi</taxon>
        <taxon>Dikarya</taxon>
        <taxon>Ascomycota</taxon>
        <taxon>Pezizomycotina</taxon>
        <taxon>Dothideomycetes</taxon>
        <taxon>Pleosporomycetidae</taxon>
        <taxon>Pleosporales</taxon>
        <taxon>Massarineae</taxon>
        <taxon>Didymosphaeriaceae</taxon>
        <taxon>Bimuria</taxon>
    </lineage>
</organism>
<keyword evidence="3 15" id="KW-0436">Ligase</keyword>
<protein>
    <recommendedName>
        <fullName evidence="2">phosphoribosylamine--glycine ligase</fullName>
        <ecNumber evidence="2">6.3.4.13</ecNumber>
    </recommendedName>
    <alternativeName>
        <fullName evidence="10">Glycinamide ribonucleotide synthetase</fullName>
    </alternativeName>
    <alternativeName>
        <fullName evidence="11">Phosphoribosylglycinamide synthetase</fullName>
    </alternativeName>
</protein>
<evidence type="ECO:0000256" key="12">
    <source>
        <dbReference type="ARBA" id="ARBA00049057"/>
    </source>
</evidence>
<dbReference type="PANTHER" id="PTHR43472:SF1">
    <property type="entry name" value="PHOSPHORIBOSYLAMINE--GLYCINE LIGASE, CHLOROPLASTIC"/>
    <property type="match status" value="1"/>
</dbReference>
<comment type="similarity">
    <text evidence="9">Belongs to the GARS family.</text>
</comment>
<dbReference type="Pfam" id="PF02843">
    <property type="entry name" value="GARS_C"/>
    <property type="match status" value="1"/>
</dbReference>
<dbReference type="Gene3D" id="3.40.50.20">
    <property type="match status" value="1"/>
</dbReference>
<dbReference type="SMART" id="SM01210">
    <property type="entry name" value="GARS_C"/>
    <property type="match status" value="1"/>
</dbReference>
<dbReference type="SUPFAM" id="SSF52440">
    <property type="entry name" value="PreATP-grasp domain"/>
    <property type="match status" value="1"/>
</dbReference>
<dbReference type="EMBL" id="ML976674">
    <property type="protein sequence ID" value="KAF1974537.1"/>
    <property type="molecule type" value="Genomic_DNA"/>
</dbReference>
<dbReference type="HAMAP" id="MF_00138">
    <property type="entry name" value="GARS"/>
    <property type="match status" value="1"/>
</dbReference>
<dbReference type="AlphaFoldDB" id="A0A6A5VMD5"/>
<dbReference type="InterPro" id="IPR011761">
    <property type="entry name" value="ATP-grasp"/>
</dbReference>
<dbReference type="GO" id="GO:0005524">
    <property type="term" value="F:ATP binding"/>
    <property type="evidence" value="ECO:0007669"/>
    <property type="project" value="UniProtKB-UniRule"/>
</dbReference>
<dbReference type="FunFam" id="3.30.470.20:FF:000018">
    <property type="entry name" value="Trifunctional purine biosynthetic protein adenosine-3"/>
    <property type="match status" value="1"/>
</dbReference>
<evidence type="ECO:0000256" key="11">
    <source>
        <dbReference type="ARBA" id="ARBA00042864"/>
    </source>
</evidence>
<evidence type="ECO:0000256" key="3">
    <source>
        <dbReference type="ARBA" id="ARBA00022598"/>
    </source>
</evidence>
<evidence type="ECO:0000256" key="7">
    <source>
        <dbReference type="ARBA" id="ARBA00022840"/>
    </source>
</evidence>
<keyword evidence="8" id="KW-0464">Manganese</keyword>
<dbReference type="SUPFAM" id="SSF51246">
    <property type="entry name" value="Rudiment single hybrid motif"/>
    <property type="match status" value="1"/>
</dbReference>
<evidence type="ECO:0000259" key="14">
    <source>
        <dbReference type="PROSITE" id="PS50975"/>
    </source>
</evidence>
<dbReference type="GO" id="GO:0009113">
    <property type="term" value="P:purine nucleobase biosynthetic process"/>
    <property type="evidence" value="ECO:0007669"/>
    <property type="project" value="InterPro"/>
</dbReference>
<evidence type="ECO:0000256" key="1">
    <source>
        <dbReference type="ARBA" id="ARBA00005174"/>
    </source>
</evidence>
<proteinExistence type="inferred from homology"/>
<dbReference type="PANTHER" id="PTHR43472">
    <property type="entry name" value="PHOSPHORIBOSYLAMINE--GLYCINE LIGASE"/>
    <property type="match status" value="1"/>
</dbReference>
<dbReference type="InterPro" id="IPR020560">
    <property type="entry name" value="PRibGlycinamide_synth_C-dom"/>
</dbReference>
<evidence type="ECO:0000256" key="6">
    <source>
        <dbReference type="ARBA" id="ARBA00022755"/>
    </source>
</evidence>
<dbReference type="FunFam" id="3.30.1490.20:FF:000006">
    <property type="entry name" value="phosphoribosylamine--glycine ligase, chloroplastic-like"/>
    <property type="match status" value="1"/>
</dbReference>
<keyword evidence="7 13" id="KW-0067">ATP-binding</keyword>
<keyword evidence="4" id="KW-0479">Metal-binding</keyword>
<dbReference type="InterPro" id="IPR020559">
    <property type="entry name" value="PRibGlycinamide_synth_CS"/>
</dbReference>
<comment type="catalytic activity">
    <reaction evidence="12">
        <text>2-formamido-N(1)-(5-O-phospho-beta-D-ribosyl)acetamidine + ATP = 5-amino-1-(5-phospho-beta-D-ribosyl)imidazole + ADP + phosphate + H(+)</text>
        <dbReference type="Rhea" id="RHEA:23032"/>
        <dbReference type="ChEBI" id="CHEBI:15378"/>
        <dbReference type="ChEBI" id="CHEBI:30616"/>
        <dbReference type="ChEBI" id="CHEBI:43474"/>
        <dbReference type="ChEBI" id="CHEBI:137981"/>
        <dbReference type="ChEBI" id="CHEBI:147287"/>
        <dbReference type="ChEBI" id="CHEBI:456216"/>
        <dbReference type="EC" id="6.3.3.1"/>
    </reaction>
</comment>
<evidence type="ECO:0000256" key="8">
    <source>
        <dbReference type="ARBA" id="ARBA00023211"/>
    </source>
</evidence>
<dbReference type="FunFam" id="3.40.50.20:FF:000006">
    <property type="entry name" value="Phosphoribosylamine--glycine ligase, chloroplastic"/>
    <property type="match status" value="1"/>
</dbReference>
<evidence type="ECO:0000256" key="10">
    <source>
        <dbReference type="ARBA" id="ARBA00042242"/>
    </source>
</evidence>
<evidence type="ECO:0000256" key="9">
    <source>
        <dbReference type="ARBA" id="ARBA00038345"/>
    </source>
</evidence>
<evidence type="ECO:0000313" key="16">
    <source>
        <dbReference type="Proteomes" id="UP000800036"/>
    </source>
</evidence>
<dbReference type="UniPathway" id="UPA00074">
    <property type="reaction ID" value="UER00125"/>
</dbReference>
<dbReference type="InterPro" id="IPR037123">
    <property type="entry name" value="PRibGlycinamide_synth_C_sf"/>
</dbReference>
<dbReference type="OrthoDB" id="2018833at2759"/>
<dbReference type="InterPro" id="IPR020562">
    <property type="entry name" value="PRibGlycinamide_synth_N"/>
</dbReference>
<evidence type="ECO:0000256" key="5">
    <source>
        <dbReference type="ARBA" id="ARBA00022741"/>
    </source>
</evidence>
<feature type="domain" description="ATP-grasp" evidence="14">
    <location>
        <begin position="127"/>
        <end position="333"/>
    </location>
</feature>
<dbReference type="InterPro" id="IPR020561">
    <property type="entry name" value="PRibGlycinamid_synth_ATP-grasp"/>
</dbReference>
<dbReference type="InterPro" id="IPR011054">
    <property type="entry name" value="Rudment_hybrid_motif"/>
</dbReference>
<name>A0A6A5VMD5_9PLEO</name>
<dbReference type="EC" id="6.3.4.13" evidence="2"/>
<evidence type="ECO:0000256" key="13">
    <source>
        <dbReference type="PROSITE-ProRule" id="PRU00409"/>
    </source>
</evidence>
<dbReference type="Pfam" id="PF01071">
    <property type="entry name" value="GARS_A"/>
    <property type="match status" value="1"/>
</dbReference>
<dbReference type="Gene3D" id="3.30.470.20">
    <property type="entry name" value="ATP-grasp fold, B domain"/>
    <property type="match status" value="1"/>
</dbReference>
<dbReference type="InterPro" id="IPR013815">
    <property type="entry name" value="ATP_grasp_subdomain_1"/>
</dbReference>
<keyword evidence="16" id="KW-1185">Reference proteome</keyword>
<keyword evidence="6" id="KW-0658">Purine biosynthesis</keyword>
<dbReference type="Gene3D" id="3.90.600.10">
    <property type="entry name" value="Phosphoribosylglycinamide synthetase, C-terminal domain"/>
    <property type="match status" value="1"/>
</dbReference>
<dbReference type="GO" id="GO:0006189">
    <property type="term" value="P:'de novo' IMP biosynthetic process"/>
    <property type="evidence" value="ECO:0007669"/>
    <property type="project" value="UniProtKB-UniPathway"/>
</dbReference>